<name>A0A3L5TQU5_MYTGA</name>
<dbReference type="SUPFAM" id="SSF49785">
    <property type="entry name" value="Galactose-binding domain-like"/>
    <property type="match status" value="1"/>
</dbReference>
<dbReference type="Proteomes" id="UP000266721">
    <property type="component" value="Unassembled WGS sequence"/>
</dbReference>
<proteinExistence type="predicted"/>
<dbReference type="AlphaFoldDB" id="A0A3L5TQU5"/>
<dbReference type="Gene3D" id="2.60.120.260">
    <property type="entry name" value="Galactose-binding domain-like"/>
    <property type="match status" value="1"/>
</dbReference>
<evidence type="ECO:0000313" key="2">
    <source>
        <dbReference type="Proteomes" id="UP000266721"/>
    </source>
</evidence>
<protein>
    <recommendedName>
        <fullName evidence="3">Fucolectin tachylectin-4 pentraxin-1 domain-containing protein</fullName>
    </recommendedName>
</protein>
<keyword evidence="2" id="KW-1185">Reference proteome</keyword>
<organism evidence="1 2">
    <name type="scientific">Mytilus galloprovincialis</name>
    <name type="common">Mediterranean mussel</name>
    <dbReference type="NCBI Taxonomy" id="29158"/>
    <lineage>
        <taxon>Eukaryota</taxon>
        <taxon>Metazoa</taxon>
        <taxon>Spiralia</taxon>
        <taxon>Lophotrochozoa</taxon>
        <taxon>Mollusca</taxon>
        <taxon>Bivalvia</taxon>
        <taxon>Autobranchia</taxon>
        <taxon>Pteriomorphia</taxon>
        <taxon>Mytilida</taxon>
        <taxon>Mytiloidea</taxon>
        <taxon>Mytilidae</taxon>
        <taxon>Mytilinae</taxon>
        <taxon>Mytilus</taxon>
    </lineage>
</organism>
<sequence>MMSAIIFTQGRNYICLSNKSRQAFGYHSLRYPDNLASGGTAIQNPPNSNNPASLSIDGNRTNGICSRTTGQGSYLQIDIGSMSVVTTIYITFGGKQGRSLYCKVAFVNYPTD</sequence>
<reference evidence="1 2" key="1">
    <citation type="journal article" date="2016" name="PLoS ONE">
        <title>A First Insight into the Genome of the Filter-Feeder Mussel Mytilus galloprovincialis.</title>
        <authorList>
            <person name="Murgarella M."/>
            <person name="Puiu D."/>
            <person name="Novoa B."/>
            <person name="Figueras A."/>
            <person name="Posada D."/>
            <person name="Canchaya C."/>
        </authorList>
    </citation>
    <scope>NUCLEOTIDE SEQUENCE [LARGE SCALE GENOMIC DNA]</scope>
    <source>
        <tissue evidence="1">Muscle</tissue>
    </source>
</reference>
<dbReference type="SMR" id="A0A3L5TQU5"/>
<evidence type="ECO:0008006" key="3">
    <source>
        <dbReference type="Google" id="ProtNLM"/>
    </source>
</evidence>
<dbReference type="EMBL" id="KV590802">
    <property type="protein sequence ID" value="OPL21526.1"/>
    <property type="molecule type" value="Genomic_DNA"/>
</dbReference>
<accession>A0A3L5TQU5</accession>
<evidence type="ECO:0000313" key="1">
    <source>
        <dbReference type="EMBL" id="OPL21526.1"/>
    </source>
</evidence>
<feature type="non-terminal residue" evidence="1">
    <location>
        <position position="1"/>
    </location>
</feature>
<dbReference type="InterPro" id="IPR008979">
    <property type="entry name" value="Galactose-bd-like_sf"/>
</dbReference>
<comment type="caution">
    <text evidence="1">The sequence shown here is derived from an EMBL/GenBank/DDBJ whole genome shotgun (WGS) entry which is preliminary data.</text>
</comment>
<gene>
    <name evidence="1" type="ORF">AM593_10271</name>
</gene>